<dbReference type="PANTHER" id="PTHR47434:SF2">
    <property type="entry name" value="PROTEIN PTST HOMOLOG 3, CHLOROPLASTIC"/>
    <property type="match status" value="1"/>
</dbReference>
<evidence type="ECO:0000313" key="3">
    <source>
        <dbReference type="Proteomes" id="UP000036987"/>
    </source>
</evidence>
<accession>A0A0K9PJN3</accession>
<gene>
    <name evidence="2" type="ORF">ZOSMA_21G00110</name>
</gene>
<dbReference type="AlphaFoldDB" id="A0A0K9PJN3"/>
<dbReference type="PANTHER" id="PTHR47434">
    <property type="entry name" value="PROTEIN PTST HOMOLOG 3, CHLOROPLASTIC"/>
    <property type="match status" value="1"/>
</dbReference>
<dbReference type="Proteomes" id="UP000036987">
    <property type="component" value="Unassembled WGS sequence"/>
</dbReference>
<comment type="caution">
    <text evidence="2">The sequence shown here is derived from an EMBL/GenBank/DDBJ whole genome shotgun (WGS) entry which is preliminary data.</text>
</comment>
<name>A0A0K9PJN3_ZOSMR</name>
<dbReference type="GO" id="GO:0009507">
    <property type="term" value="C:chloroplast"/>
    <property type="evidence" value="ECO:0000318"/>
    <property type="project" value="GO_Central"/>
</dbReference>
<keyword evidence="3" id="KW-1185">Reference proteome</keyword>
<dbReference type="EMBL" id="LFYR01000785">
    <property type="protein sequence ID" value="KMZ69159.1"/>
    <property type="molecule type" value="Genomic_DNA"/>
</dbReference>
<proteinExistence type="predicted"/>
<organism evidence="2 3">
    <name type="scientific">Zostera marina</name>
    <name type="common">Eelgrass</name>
    <dbReference type="NCBI Taxonomy" id="29655"/>
    <lineage>
        <taxon>Eukaryota</taxon>
        <taxon>Viridiplantae</taxon>
        <taxon>Streptophyta</taxon>
        <taxon>Embryophyta</taxon>
        <taxon>Tracheophyta</taxon>
        <taxon>Spermatophyta</taxon>
        <taxon>Magnoliopsida</taxon>
        <taxon>Liliopsida</taxon>
        <taxon>Zosteraceae</taxon>
        <taxon>Zostera</taxon>
    </lineage>
</organism>
<keyword evidence="1" id="KW-0175">Coiled coil</keyword>
<dbReference type="GO" id="GO:0019252">
    <property type="term" value="P:starch biosynthetic process"/>
    <property type="evidence" value="ECO:0000318"/>
    <property type="project" value="GO_Central"/>
</dbReference>
<sequence>MAQCHLLNTIACRSPLFFLSSTLKHRQQLECQPNDGRLFRRGLLCLSSDKKTRMVKKIKPASFSMSDTDLCSEIRDFAFAEGLPNNCIPSMAQLSRCGRRKEFRVVTQLRRTQTNGDVFKPETNLTMNQEDSTNTLNNKHSQTPVMLMQNEGSVISQQTVDLFPSEQLRESEINHLKTMLNKKEMELLILKKEIEKEQVKHY</sequence>
<feature type="coiled-coil region" evidence="1">
    <location>
        <begin position="173"/>
        <end position="200"/>
    </location>
</feature>
<evidence type="ECO:0000313" key="2">
    <source>
        <dbReference type="EMBL" id="KMZ69159.1"/>
    </source>
</evidence>
<reference evidence="3" key="1">
    <citation type="journal article" date="2016" name="Nature">
        <title>The genome of the seagrass Zostera marina reveals angiosperm adaptation to the sea.</title>
        <authorList>
            <person name="Olsen J.L."/>
            <person name="Rouze P."/>
            <person name="Verhelst B."/>
            <person name="Lin Y.-C."/>
            <person name="Bayer T."/>
            <person name="Collen J."/>
            <person name="Dattolo E."/>
            <person name="De Paoli E."/>
            <person name="Dittami S."/>
            <person name="Maumus F."/>
            <person name="Michel G."/>
            <person name="Kersting A."/>
            <person name="Lauritano C."/>
            <person name="Lohaus R."/>
            <person name="Toepel M."/>
            <person name="Tonon T."/>
            <person name="Vanneste K."/>
            <person name="Amirebrahimi M."/>
            <person name="Brakel J."/>
            <person name="Bostroem C."/>
            <person name="Chovatia M."/>
            <person name="Grimwood J."/>
            <person name="Jenkins J.W."/>
            <person name="Jueterbock A."/>
            <person name="Mraz A."/>
            <person name="Stam W.T."/>
            <person name="Tice H."/>
            <person name="Bornberg-Bauer E."/>
            <person name="Green P.J."/>
            <person name="Pearson G.A."/>
            <person name="Procaccini G."/>
            <person name="Duarte C.M."/>
            <person name="Schmutz J."/>
            <person name="Reusch T.B.H."/>
            <person name="Van de Peer Y."/>
        </authorList>
    </citation>
    <scope>NUCLEOTIDE SEQUENCE [LARGE SCALE GENOMIC DNA]</scope>
    <source>
        <strain evidence="3">cv. Finnish</strain>
    </source>
</reference>
<protein>
    <submittedName>
        <fullName evidence="2">Uncharacterized protein</fullName>
    </submittedName>
</protein>
<evidence type="ECO:0000256" key="1">
    <source>
        <dbReference type="SAM" id="Coils"/>
    </source>
</evidence>